<comment type="caution">
    <text evidence="1">The sequence shown here is derived from an EMBL/GenBank/DDBJ whole genome shotgun (WGS) entry which is preliminary data.</text>
</comment>
<dbReference type="EMBL" id="BOOF01000063">
    <property type="protein sequence ID" value="GIH66975.1"/>
    <property type="molecule type" value="Genomic_DNA"/>
</dbReference>
<dbReference type="Proteomes" id="UP000660454">
    <property type="component" value="Unassembled WGS sequence"/>
</dbReference>
<evidence type="ECO:0000313" key="2">
    <source>
        <dbReference type="Proteomes" id="UP000660454"/>
    </source>
</evidence>
<proteinExistence type="predicted"/>
<accession>A0ABQ4GZW3</accession>
<sequence length="52" mass="6090">MRLGHLLYGLQCVACGSEDRLWADYEWNLIECRECGERTPLTPEISEFREAE</sequence>
<protein>
    <submittedName>
        <fullName evidence="1">Uncharacterized protein</fullName>
    </submittedName>
</protein>
<reference evidence="1 2" key="1">
    <citation type="submission" date="2021-01" db="EMBL/GenBank/DDBJ databases">
        <title>Whole genome shotgun sequence of Microbispora siamensis NBRC 104113.</title>
        <authorList>
            <person name="Komaki H."/>
            <person name="Tamura T."/>
        </authorList>
    </citation>
    <scope>NUCLEOTIDE SEQUENCE [LARGE SCALE GENOMIC DNA]</scope>
    <source>
        <strain evidence="1 2">NBRC 104113</strain>
    </source>
</reference>
<organism evidence="1 2">
    <name type="scientific">Microbispora siamensis</name>
    <dbReference type="NCBI Taxonomy" id="564413"/>
    <lineage>
        <taxon>Bacteria</taxon>
        <taxon>Bacillati</taxon>
        <taxon>Actinomycetota</taxon>
        <taxon>Actinomycetes</taxon>
        <taxon>Streptosporangiales</taxon>
        <taxon>Streptosporangiaceae</taxon>
        <taxon>Microbispora</taxon>
    </lineage>
</organism>
<name>A0ABQ4GZW3_9ACTN</name>
<keyword evidence="2" id="KW-1185">Reference proteome</keyword>
<gene>
    <name evidence="1" type="ORF">Msi02_77920</name>
</gene>
<evidence type="ECO:0000313" key="1">
    <source>
        <dbReference type="EMBL" id="GIH66975.1"/>
    </source>
</evidence>